<dbReference type="Proteomes" id="UP000261380">
    <property type="component" value="Unplaced"/>
</dbReference>
<name>A0A3B5LLD1_9TELE</name>
<feature type="transmembrane region" description="Helical" evidence="1">
    <location>
        <begin position="444"/>
        <end position="464"/>
    </location>
</feature>
<reference evidence="2" key="2">
    <citation type="submission" date="2025-09" db="UniProtKB">
        <authorList>
            <consortium name="Ensembl"/>
        </authorList>
    </citation>
    <scope>IDENTIFICATION</scope>
</reference>
<feature type="transmembrane region" description="Helical" evidence="1">
    <location>
        <begin position="12"/>
        <end position="31"/>
    </location>
</feature>
<evidence type="ECO:0000313" key="3">
    <source>
        <dbReference type="Proteomes" id="UP000261380"/>
    </source>
</evidence>
<keyword evidence="1" id="KW-0472">Membrane</keyword>
<dbReference type="AlphaFoldDB" id="A0A3B5LLD1"/>
<dbReference type="GO" id="GO:0005783">
    <property type="term" value="C:endoplasmic reticulum"/>
    <property type="evidence" value="ECO:0007669"/>
    <property type="project" value="TreeGrafter"/>
</dbReference>
<evidence type="ECO:0000313" key="2">
    <source>
        <dbReference type="Ensembl" id="ENSXCOP00000010361.1"/>
    </source>
</evidence>
<reference evidence="2" key="1">
    <citation type="submission" date="2025-08" db="UniProtKB">
        <authorList>
            <consortium name="Ensembl"/>
        </authorList>
    </citation>
    <scope>IDENTIFICATION</scope>
</reference>
<keyword evidence="1" id="KW-0812">Transmembrane</keyword>
<feature type="transmembrane region" description="Helical" evidence="1">
    <location>
        <begin position="251"/>
        <end position="271"/>
    </location>
</feature>
<feature type="transmembrane region" description="Helical" evidence="1">
    <location>
        <begin position="413"/>
        <end position="432"/>
    </location>
</feature>
<feature type="transmembrane region" description="Helical" evidence="1">
    <location>
        <begin position="100"/>
        <end position="130"/>
    </location>
</feature>
<keyword evidence="3" id="KW-1185">Reference proteome</keyword>
<sequence length="494" mass="56681">MGIKAALPRYELYLYSAVLAGALIWAGSWIFEASSDNVNRKAFKEGVKPGWHYFGRKMDVADFEWMMWFSTFRNHILFALTGHVIFAKIFTLLAPKHRPLIFAAYGGLAVLVTMGWTFMTLVVSHCVILYSIALVKKKWMCFAAGLGTLASIKLEPYNTWQETLVTGSFDLQDILFYGGCGFSIMRCMSFALENCDRKEGNYTFSDLLKYNFYLPFFFFGPIMTFDRFHAQANNTQLTRKEREMWNITTKALLHLGVILVVDVFFHYLYILTIPSDMKLVNKLSDWCLAGLAYSNLVYDWIKAAVMFGVINTTYVSLPPYEFLDLTSRHLTVWYVYDYIGESHDKIFKELLATVCTFAITTLWLGPCELVYIWSFFNCFGLNFELWVAKFFSIPPFSIMEGAMGEAMSRRIRGVFNAANFWAIVLYNVLSLNSLEFAKLVGRRIIFKGFPLSTLSVLLVTYCGVQLVKERERQQALLEDPDPVKPVDDGKEKAE</sequence>
<feature type="transmembrane region" description="Helical" evidence="1">
    <location>
        <begin position="212"/>
        <end position="230"/>
    </location>
</feature>
<dbReference type="PANTHER" id="PTHR13285">
    <property type="entry name" value="ACYLTRANSFERASE"/>
    <property type="match status" value="1"/>
</dbReference>
<feature type="transmembrane region" description="Helical" evidence="1">
    <location>
        <begin position="76"/>
        <end position="94"/>
    </location>
</feature>
<keyword evidence="1" id="KW-1133">Transmembrane helix</keyword>
<dbReference type="InterPro" id="IPR051085">
    <property type="entry name" value="MB_O-acyltransferase"/>
</dbReference>
<dbReference type="Ensembl" id="ENSXCOT00000010484.1">
    <property type="protein sequence ID" value="ENSXCOP00000010361.1"/>
    <property type="gene ID" value="ENSXCOG00000007855.1"/>
</dbReference>
<proteinExistence type="predicted"/>
<dbReference type="GO" id="GO:0016746">
    <property type="term" value="F:acyltransferase activity"/>
    <property type="evidence" value="ECO:0007669"/>
    <property type="project" value="TreeGrafter"/>
</dbReference>
<evidence type="ECO:0000256" key="1">
    <source>
        <dbReference type="SAM" id="Phobius"/>
    </source>
</evidence>
<organism evidence="2 3">
    <name type="scientific">Xiphophorus couchianus</name>
    <name type="common">Monterrey platyfish</name>
    <dbReference type="NCBI Taxonomy" id="32473"/>
    <lineage>
        <taxon>Eukaryota</taxon>
        <taxon>Metazoa</taxon>
        <taxon>Chordata</taxon>
        <taxon>Craniata</taxon>
        <taxon>Vertebrata</taxon>
        <taxon>Euteleostomi</taxon>
        <taxon>Actinopterygii</taxon>
        <taxon>Neopterygii</taxon>
        <taxon>Teleostei</taxon>
        <taxon>Neoteleostei</taxon>
        <taxon>Acanthomorphata</taxon>
        <taxon>Ovalentaria</taxon>
        <taxon>Atherinomorphae</taxon>
        <taxon>Cyprinodontiformes</taxon>
        <taxon>Poeciliidae</taxon>
        <taxon>Poeciliinae</taxon>
        <taxon>Xiphophorus</taxon>
    </lineage>
</organism>
<feature type="transmembrane region" description="Helical" evidence="1">
    <location>
        <begin position="346"/>
        <end position="364"/>
    </location>
</feature>
<accession>A0A3B5LLD1</accession>
<dbReference type="GeneTree" id="ENSGT00530000063629"/>
<protein>
    <submittedName>
        <fullName evidence="2">Hedgehog acyltransferase like, a</fullName>
    </submittedName>
</protein>
<dbReference type="PANTHER" id="PTHR13285:SF19">
    <property type="entry name" value="PROTEIN-CYSTEINE N-PALMITOYLTRANSFERASE HHAT-LIKE PROTEIN"/>
    <property type="match status" value="1"/>
</dbReference>